<sequence length="406" mass="45700">MNHIQNILIIGYDTRNIVCSANKSGYNVYSIDAFCDFDLKESAVSTKKIPSNYVEDIKSISCKKVVEWISEFEIDFDAIVLDSGFEYINQEQLPSKVLNNSQEIMNEVTDKYRFARKLESMDIPHPITYSANDIKNINDYPIIVKPKRAGGGMFNRKAESFDELESVIDELLETYPLWTLDDLIIQKFEKGIPVSVSMVSTGDNAYAIAINEQLIGEPWLTDTEFAYCGNITPFETLYQDEMYKISKQLMLELGLKGSNGVDFIITEDGPVVLEINPRLQGSLDTVEIATDMNLFDTHVKSFSGILPETTDVKQFAARAVVYSQNDVLINKQILNGLIGQNTVDIPDVGHHIGIDEPLTSVVHKGHSRRDVMEKLRISVEKIHCLTDGKGKEKNKTIPNLNTKLKS</sequence>
<dbReference type="AlphaFoldDB" id="D7E7Z3"/>
<feature type="domain" description="ATP-grasp" evidence="6">
    <location>
        <begin position="115"/>
        <end position="303"/>
    </location>
</feature>
<dbReference type="GO" id="GO:0005524">
    <property type="term" value="F:ATP binding"/>
    <property type="evidence" value="ECO:0007669"/>
    <property type="project" value="UniProtKB-UniRule"/>
</dbReference>
<evidence type="ECO:0000313" key="7">
    <source>
        <dbReference type="EMBL" id="ADI73335.1"/>
    </source>
</evidence>
<dbReference type="SUPFAM" id="SSF56059">
    <property type="entry name" value="Glutathione synthetase ATP-binding domain-like"/>
    <property type="match status" value="1"/>
</dbReference>
<keyword evidence="2" id="KW-0436">Ligase</keyword>
<dbReference type="InterPro" id="IPR011761">
    <property type="entry name" value="ATP-grasp"/>
</dbReference>
<reference evidence="7 8" key="1">
    <citation type="submission" date="2010-06" db="EMBL/GenBank/DDBJ databases">
        <title>Complete sequence chromosome of Methanohalobium evestigatum Z-7303.</title>
        <authorList>
            <consortium name="US DOE Joint Genome Institute"/>
            <person name="Lucas S."/>
            <person name="Copeland A."/>
            <person name="Lapidus A."/>
            <person name="Cheng J.-F."/>
            <person name="Bruce D."/>
            <person name="Goodwin L."/>
            <person name="Pitluck S."/>
            <person name="Saunders E."/>
            <person name="Detter J.C."/>
            <person name="Han C."/>
            <person name="Tapia R."/>
            <person name="Land M."/>
            <person name="Hauser L."/>
            <person name="Kyrpides N."/>
            <person name="Mikhailova N."/>
            <person name="Sieprawska-Lupa M."/>
            <person name="Whitman W.B."/>
            <person name="Anderson I."/>
            <person name="Woyke T."/>
        </authorList>
    </citation>
    <scope>NUCLEOTIDE SEQUENCE [LARGE SCALE GENOMIC DNA]</scope>
    <source>
        <strain evidence="8">ATCC BAA-1072 / DSM 3721 / NBRC 107634 / OCM 161 / Z-7303</strain>
    </source>
</reference>
<evidence type="ECO:0000256" key="4">
    <source>
        <dbReference type="ARBA" id="ARBA00022840"/>
    </source>
</evidence>
<organism evidence="7 8">
    <name type="scientific">Methanohalobium evestigatum (strain ATCC BAA-1072 / DSM 3721 / NBRC 107634 / OCM 161 / Z-7303)</name>
    <dbReference type="NCBI Taxonomy" id="644295"/>
    <lineage>
        <taxon>Archaea</taxon>
        <taxon>Methanobacteriati</taxon>
        <taxon>Methanobacteriota</taxon>
        <taxon>Stenosarchaea group</taxon>
        <taxon>Methanomicrobia</taxon>
        <taxon>Methanosarcinales</taxon>
        <taxon>Methanosarcinaceae</taxon>
        <taxon>Methanohalobium</taxon>
    </lineage>
</organism>
<dbReference type="InterPro" id="IPR003806">
    <property type="entry name" value="ATP-grasp_PylC-type"/>
</dbReference>
<keyword evidence="8" id="KW-1185">Reference proteome</keyword>
<evidence type="ECO:0000259" key="6">
    <source>
        <dbReference type="PROSITE" id="PS50975"/>
    </source>
</evidence>
<dbReference type="InterPro" id="IPR005479">
    <property type="entry name" value="CPAse_ATP-bd"/>
</dbReference>
<dbReference type="PIRSF" id="PIRSF016817">
    <property type="entry name" value="UCP016817_carboligase"/>
    <property type="match status" value="1"/>
</dbReference>
<name>D7E7Z3_METEZ</name>
<dbReference type="HOGENOM" id="CLU_057102_0_0_2"/>
<proteinExistence type="predicted"/>
<dbReference type="STRING" id="644295.Metev_0417"/>
<dbReference type="Pfam" id="PF02655">
    <property type="entry name" value="ATP-grasp_3"/>
    <property type="match status" value="1"/>
</dbReference>
<evidence type="ECO:0000256" key="1">
    <source>
        <dbReference type="ARBA" id="ARBA00001936"/>
    </source>
</evidence>
<dbReference type="Gene3D" id="3.30.470.20">
    <property type="entry name" value="ATP-grasp fold, B domain"/>
    <property type="match status" value="1"/>
</dbReference>
<keyword evidence="4 5" id="KW-0067">ATP-binding</keyword>
<evidence type="ECO:0000256" key="2">
    <source>
        <dbReference type="ARBA" id="ARBA00022598"/>
    </source>
</evidence>
<evidence type="ECO:0000256" key="3">
    <source>
        <dbReference type="ARBA" id="ARBA00022741"/>
    </source>
</evidence>
<dbReference type="PANTHER" id="PTHR43055">
    <property type="entry name" value="FORMATE-DEPENDENT PHOSPHORIBOSYLGLYCINAMIDE FORMYLTRANSFERASE"/>
    <property type="match status" value="1"/>
</dbReference>
<dbReference type="PROSITE" id="PS00867">
    <property type="entry name" value="CPSASE_2"/>
    <property type="match status" value="1"/>
</dbReference>
<dbReference type="KEGG" id="mev:Metev_0417"/>
<evidence type="ECO:0000313" key="8">
    <source>
        <dbReference type="Proteomes" id="UP000000391"/>
    </source>
</evidence>
<comment type="cofactor">
    <cofactor evidence="1">
        <name>Mn(2+)</name>
        <dbReference type="ChEBI" id="CHEBI:29035"/>
    </cofactor>
</comment>
<dbReference type="GO" id="GO:0005829">
    <property type="term" value="C:cytosol"/>
    <property type="evidence" value="ECO:0007669"/>
    <property type="project" value="TreeGrafter"/>
</dbReference>
<gene>
    <name evidence="7" type="ordered locus">Metev_0417</name>
</gene>
<dbReference type="PANTHER" id="PTHR43055:SF1">
    <property type="entry name" value="FORMATE-DEPENDENT PHOSPHORIBOSYLGLYCINAMIDE FORMYLTRANSFERASE"/>
    <property type="match status" value="1"/>
</dbReference>
<dbReference type="EMBL" id="CP002069">
    <property type="protein sequence ID" value="ADI73335.1"/>
    <property type="molecule type" value="Genomic_DNA"/>
</dbReference>
<accession>D7E7Z3</accession>
<dbReference type="InterPro" id="IPR016677">
    <property type="entry name" value="UCP016817_carboligase"/>
</dbReference>
<dbReference type="GO" id="GO:0046872">
    <property type="term" value="F:metal ion binding"/>
    <property type="evidence" value="ECO:0007669"/>
    <property type="project" value="InterPro"/>
</dbReference>
<evidence type="ECO:0000256" key="5">
    <source>
        <dbReference type="PROSITE-ProRule" id="PRU00409"/>
    </source>
</evidence>
<keyword evidence="3 5" id="KW-0547">Nucleotide-binding</keyword>
<protein>
    <recommendedName>
        <fullName evidence="6">ATP-grasp domain-containing protein</fullName>
    </recommendedName>
</protein>
<dbReference type="PROSITE" id="PS50975">
    <property type="entry name" value="ATP_GRASP"/>
    <property type="match status" value="1"/>
</dbReference>
<dbReference type="Proteomes" id="UP000000391">
    <property type="component" value="Chromosome"/>
</dbReference>
<dbReference type="GO" id="GO:0016874">
    <property type="term" value="F:ligase activity"/>
    <property type="evidence" value="ECO:0007669"/>
    <property type="project" value="UniProtKB-KW"/>
</dbReference>